<feature type="compositionally biased region" description="Low complexity" evidence="5">
    <location>
        <begin position="635"/>
        <end position="646"/>
    </location>
</feature>
<dbReference type="EMBL" id="JAIFTH010000135">
    <property type="protein sequence ID" value="KAG9510483.1"/>
    <property type="molecule type" value="Genomic_DNA"/>
</dbReference>
<dbReference type="Gene3D" id="1.10.1300.10">
    <property type="entry name" value="3'5'-cyclic nucleotide phosphodiesterase, catalytic domain"/>
    <property type="match status" value="1"/>
</dbReference>
<reference evidence="7 8" key="1">
    <citation type="submission" date="2020-10" db="EMBL/GenBank/DDBJ databases">
        <authorList>
            <person name="Klimov P.B."/>
            <person name="Dyachkov S.M."/>
            <person name="Chetverikov P.E."/>
        </authorList>
    </citation>
    <scope>NUCLEOTIDE SEQUENCE [LARGE SCALE GENOMIC DNA]</scope>
    <source>
        <strain evidence="7">BMOC 18-1129-001#AD2665</strain>
        <tissue evidence="7">Entire mites</tissue>
    </source>
</reference>
<feature type="domain" description="PDEase" evidence="6">
    <location>
        <begin position="278"/>
        <end position="627"/>
    </location>
</feature>
<dbReference type="PANTHER" id="PTHR11347">
    <property type="entry name" value="CYCLIC NUCLEOTIDE PHOSPHODIESTERASE"/>
    <property type="match status" value="1"/>
</dbReference>
<dbReference type="CDD" id="cd00077">
    <property type="entry name" value="HDc"/>
    <property type="match status" value="1"/>
</dbReference>
<dbReference type="InterPro" id="IPR003607">
    <property type="entry name" value="HD/PDEase_dom"/>
</dbReference>
<dbReference type="SUPFAM" id="SSF109604">
    <property type="entry name" value="HD-domain/PDEase-like"/>
    <property type="match status" value="1"/>
</dbReference>
<gene>
    <name evidence="7" type="primary">Pde1c</name>
    <name evidence="7" type="ORF">GZH46_00973</name>
</gene>
<dbReference type="PROSITE" id="PS51845">
    <property type="entry name" value="PDEASE_I_2"/>
    <property type="match status" value="1"/>
</dbReference>
<name>A0ABQ7SAN1_9ACAR</name>
<comment type="similarity">
    <text evidence="4">Belongs to the cyclic nucleotide phosphodiesterase family.</text>
</comment>
<accession>A0ABQ7SAN1</accession>
<dbReference type="Pfam" id="PF08499">
    <property type="entry name" value="PDEase_I_N"/>
    <property type="match status" value="1"/>
</dbReference>
<feature type="region of interest" description="Disordered" evidence="5">
    <location>
        <begin position="709"/>
        <end position="751"/>
    </location>
</feature>
<evidence type="ECO:0000256" key="5">
    <source>
        <dbReference type="SAM" id="MobiDB-lite"/>
    </source>
</evidence>
<feature type="compositionally biased region" description="Polar residues" evidence="5">
    <location>
        <begin position="604"/>
        <end position="624"/>
    </location>
</feature>
<evidence type="ECO:0000259" key="6">
    <source>
        <dbReference type="PROSITE" id="PS51845"/>
    </source>
</evidence>
<dbReference type="SMART" id="SM00471">
    <property type="entry name" value="HDc"/>
    <property type="match status" value="1"/>
</dbReference>
<dbReference type="PRINTS" id="PR00387">
    <property type="entry name" value="PDIESTERASE1"/>
</dbReference>
<evidence type="ECO:0000256" key="2">
    <source>
        <dbReference type="ARBA" id="ARBA00022723"/>
    </source>
</evidence>
<feature type="non-terminal residue" evidence="7">
    <location>
        <position position="1"/>
    </location>
</feature>
<comment type="caution">
    <text evidence="7">The sequence shown here is derived from an EMBL/GenBank/DDBJ whole genome shotgun (WGS) entry which is preliminary data.</text>
</comment>
<keyword evidence="8" id="KW-1185">Reference proteome</keyword>
<comment type="cofactor">
    <cofactor evidence="4">
        <name>a divalent metal cation</name>
        <dbReference type="ChEBI" id="CHEBI:60240"/>
    </cofactor>
    <text evidence="4">Binds 2 divalent metal cations per subunit. Site 1 may preferentially bind zinc ions, while site 2 has a preference for magnesium and/or manganese ions.</text>
</comment>
<evidence type="ECO:0000256" key="3">
    <source>
        <dbReference type="ARBA" id="ARBA00022801"/>
    </source>
</evidence>
<dbReference type="PROSITE" id="PS00126">
    <property type="entry name" value="PDEASE_I_1"/>
    <property type="match status" value="1"/>
</dbReference>
<feature type="region of interest" description="Disordered" evidence="5">
    <location>
        <begin position="596"/>
        <end position="679"/>
    </location>
</feature>
<dbReference type="Pfam" id="PF00233">
    <property type="entry name" value="PDEase_I"/>
    <property type="match status" value="1"/>
</dbReference>
<dbReference type="InterPro" id="IPR013706">
    <property type="entry name" value="PDE1_N"/>
</dbReference>
<dbReference type="InterPro" id="IPR023088">
    <property type="entry name" value="PDEase"/>
</dbReference>
<proteinExistence type="inferred from homology"/>
<dbReference type="InterPro" id="IPR002073">
    <property type="entry name" value="PDEase_catalytic_dom"/>
</dbReference>
<evidence type="ECO:0000313" key="7">
    <source>
        <dbReference type="EMBL" id="KAG9510483.1"/>
    </source>
</evidence>
<sequence>RQKIADTIRQLNQIGSARFFETKKRTSSCLYSFRHTVAAPIVPLFSRVLNARVQHTIGEHIRYLMCDESGGGNSDDTLYVSPLFMSRASSRSCRGSMFAVAAMVVCHVPTTSGVSFGTVVADCTGYMSVVCAPTVSYDAAHFMPCADAAVAVIAILPIAIATRINANASVNLASFCRPKSSCAATTTTSATVDSDKPVPVYKQDTIETRQLDEDEDDLSEVQSEAVPIEVRKWLETTFTRNSISQKRQSDDKLKFRSVANAIRAGIVVDKIYRRMSGTSPLVSPEVANLLKQIDDWSFDCFSVNQLSNGQVLKSVAYELFNRYGLLYKFKIPTTTMRNFLTQVEAGYVKHKNPYHNNLHAADVTQTVHYMLLQGLANWLTDLEIFATLFAAIVHDYLHTGTTNNFHVMSRSETALVYNDRSVLENFHVSAAFRLLLEDDCNILANLSNDDYREFRSLVIDMVLATDMSSHFQQIKAMKTILNHSEFNADKSKVLSLVIHVSDISHPAKKWELHSHWTQLLMKEFFRQGDKEKQLNLECSPLCDRDTTLVAESQLGFIEFIVNPSMEVCGDVLDRVQLLILGSRACTSPLAIGSTGSGAPCTASGPATTSPGVVQASSSSYQTTKPPRRIASLPPSTNSTRSNSSTRQFSVAATSTNPFEDNQPQQYGEPQHAQDKASAASGTTCATNSIKYDIKPAFQHPVIKFQQSDFKSLAPDPPPRSLQPHTKSASGQLSADGDSRETRVISSAPATPVPSSQVVAQYKIKRPWIECLERNKRMWQERAVLGLDAMI</sequence>
<dbReference type="EC" id="3.1.4.-" evidence="4"/>
<keyword evidence="3 4" id="KW-0378">Hydrolase</keyword>
<dbReference type="InterPro" id="IPR023174">
    <property type="entry name" value="PDEase_CS"/>
</dbReference>
<evidence type="ECO:0000256" key="1">
    <source>
        <dbReference type="ARBA" id="ARBA00022535"/>
    </source>
</evidence>
<keyword evidence="2 4" id="KW-0479">Metal-binding</keyword>
<organism evidence="7 8">
    <name type="scientific">Fragariocoptes setiger</name>
    <dbReference type="NCBI Taxonomy" id="1670756"/>
    <lineage>
        <taxon>Eukaryota</taxon>
        <taxon>Metazoa</taxon>
        <taxon>Ecdysozoa</taxon>
        <taxon>Arthropoda</taxon>
        <taxon>Chelicerata</taxon>
        <taxon>Arachnida</taxon>
        <taxon>Acari</taxon>
        <taxon>Acariformes</taxon>
        <taxon>Trombidiformes</taxon>
        <taxon>Prostigmata</taxon>
        <taxon>Eupodina</taxon>
        <taxon>Eriophyoidea</taxon>
        <taxon>Phytoptidae</taxon>
        <taxon>Fragariocoptes</taxon>
    </lineage>
</organism>
<dbReference type="InterPro" id="IPR036971">
    <property type="entry name" value="PDEase_catalytic_dom_sf"/>
</dbReference>
<dbReference type="Proteomes" id="UP000825002">
    <property type="component" value="Unassembled WGS sequence"/>
</dbReference>
<evidence type="ECO:0000256" key="4">
    <source>
        <dbReference type="RuleBase" id="RU363067"/>
    </source>
</evidence>
<keyword evidence="1" id="KW-0140">cGMP</keyword>
<feature type="compositionally biased region" description="Polar residues" evidence="5">
    <location>
        <begin position="647"/>
        <end position="667"/>
    </location>
</feature>
<evidence type="ECO:0000313" key="8">
    <source>
        <dbReference type="Proteomes" id="UP000825002"/>
    </source>
</evidence>
<feature type="compositionally biased region" description="Polar residues" evidence="5">
    <location>
        <begin position="722"/>
        <end position="732"/>
    </location>
</feature>
<protein>
    <recommendedName>
        <fullName evidence="4">Phosphodiesterase</fullName>
        <ecNumber evidence="4">3.1.4.-</ecNumber>
    </recommendedName>
</protein>